<name>A0A8K0W657_9PLEO</name>
<organism evidence="1 2">
    <name type="scientific">Paraphoma chrysanthemicola</name>
    <dbReference type="NCBI Taxonomy" id="798071"/>
    <lineage>
        <taxon>Eukaryota</taxon>
        <taxon>Fungi</taxon>
        <taxon>Dikarya</taxon>
        <taxon>Ascomycota</taxon>
        <taxon>Pezizomycotina</taxon>
        <taxon>Dothideomycetes</taxon>
        <taxon>Pleosporomycetidae</taxon>
        <taxon>Pleosporales</taxon>
        <taxon>Pleosporineae</taxon>
        <taxon>Phaeosphaeriaceae</taxon>
        <taxon>Paraphoma</taxon>
    </lineage>
</organism>
<proteinExistence type="predicted"/>
<dbReference type="EMBL" id="JAGMVJ010000001">
    <property type="protein sequence ID" value="KAH7095905.1"/>
    <property type="molecule type" value="Genomic_DNA"/>
</dbReference>
<evidence type="ECO:0000313" key="1">
    <source>
        <dbReference type="EMBL" id="KAH7095905.1"/>
    </source>
</evidence>
<dbReference type="AlphaFoldDB" id="A0A8K0W657"/>
<protein>
    <submittedName>
        <fullName evidence="1">Uncharacterized protein</fullName>
    </submittedName>
</protein>
<keyword evidence="2" id="KW-1185">Reference proteome</keyword>
<gene>
    <name evidence="1" type="ORF">FB567DRAFT_575576</name>
</gene>
<reference evidence="1" key="1">
    <citation type="journal article" date="2021" name="Nat. Commun.">
        <title>Genetic determinants of endophytism in the Arabidopsis root mycobiome.</title>
        <authorList>
            <person name="Mesny F."/>
            <person name="Miyauchi S."/>
            <person name="Thiergart T."/>
            <person name="Pickel B."/>
            <person name="Atanasova L."/>
            <person name="Karlsson M."/>
            <person name="Huettel B."/>
            <person name="Barry K.W."/>
            <person name="Haridas S."/>
            <person name="Chen C."/>
            <person name="Bauer D."/>
            <person name="Andreopoulos W."/>
            <person name="Pangilinan J."/>
            <person name="LaButti K."/>
            <person name="Riley R."/>
            <person name="Lipzen A."/>
            <person name="Clum A."/>
            <person name="Drula E."/>
            <person name="Henrissat B."/>
            <person name="Kohler A."/>
            <person name="Grigoriev I.V."/>
            <person name="Martin F.M."/>
            <person name="Hacquard S."/>
        </authorList>
    </citation>
    <scope>NUCLEOTIDE SEQUENCE</scope>
    <source>
        <strain evidence="1">MPI-SDFR-AT-0120</strain>
    </source>
</reference>
<sequence length="261" mass="28397">MLKRVSSEYHADVVEATYSGLRIGSADAQPSHHSCAHSRSGFSSLHELLVRRLHPTGLKSTPLSSHRSAECTADKVTIVIALPFGDLTFGQSIEVFAINACQSESRWLWSLQHPIAKQIAWTSTLDRFRGALTYAPHSSESSSTACLMTPPKKIPLCHLGLPPATYYINSVKSMTAITAAKLIELSSGLVVVNPSIVARGPGFEYRRDPILLHLFVPPGGAARLLFAPRASTFARDGWKRASSLFRSARDATLHNNTTAHV</sequence>
<dbReference type="Proteomes" id="UP000813461">
    <property type="component" value="Unassembled WGS sequence"/>
</dbReference>
<evidence type="ECO:0000313" key="2">
    <source>
        <dbReference type="Proteomes" id="UP000813461"/>
    </source>
</evidence>
<accession>A0A8K0W657</accession>
<comment type="caution">
    <text evidence="1">The sequence shown here is derived from an EMBL/GenBank/DDBJ whole genome shotgun (WGS) entry which is preliminary data.</text>
</comment>